<reference evidence="1 2" key="1">
    <citation type="submission" date="2020-08" db="EMBL/GenBank/DDBJ databases">
        <title>Sequencing the genomes of 1000 actinobacteria strains.</title>
        <authorList>
            <person name="Klenk H.-P."/>
        </authorList>
    </citation>
    <scope>NUCLEOTIDE SEQUENCE [LARGE SCALE GENOMIC DNA]</scope>
    <source>
        <strain evidence="1 2">DSM 45584</strain>
    </source>
</reference>
<protein>
    <submittedName>
        <fullName evidence="1">Uncharacterized protein</fullName>
    </submittedName>
</protein>
<dbReference type="EMBL" id="JACHIW010000001">
    <property type="protein sequence ID" value="MBB5157357.1"/>
    <property type="molecule type" value="Genomic_DNA"/>
</dbReference>
<dbReference type="AlphaFoldDB" id="A0A840QBP0"/>
<proteinExistence type="predicted"/>
<dbReference type="RefSeq" id="WP_184728315.1">
    <property type="nucleotide sequence ID" value="NZ_JACHIW010000001.1"/>
</dbReference>
<accession>A0A840QBP0</accession>
<keyword evidence="2" id="KW-1185">Reference proteome</keyword>
<dbReference type="Proteomes" id="UP000584374">
    <property type="component" value="Unassembled WGS sequence"/>
</dbReference>
<gene>
    <name evidence="1" type="ORF">BJ970_004891</name>
</gene>
<evidence type="ECO:0000313" key="2">
    <source>
        <dbReference type="Proteomes" id="UP000584374"/>
    </source>
</evidence>
<sequence length="115" mass="12529">MTRNDLRAEIVNANGPGQSVLDLLPRQWTHAPCDDGGWWLLGGDLAGDPDVMVKVEHAHPAAGRGDLAEAVALLFGRLVTRELGGRVVSTDLTAEEVAELSSQLRWLRTMMWSGR</sequence>
<organism evidence="1 2">
    <name type="scientific">Saccharopolyspora phatthalungensis</name>
    <dbReference type="NCBI Taxonomy" id="664693"/>
    <lineage>
        <taxon>Bacteria</taxon>
        <taxon>Bacillati</taxon>
        <taxon>Actinomycetota</taxon>
        <taxon>Actinomycetes</taxon>
        <taxon>Pseudonocardiales</taxon>
        <taxon>Pseudonocardiaceae</taxon>
        <taxon>Saccharopolyspora</taxon>
    </lineage>
</organism>
<comment type="caution">
    <text evidence="1">The sequence shown here is derived from an EMBL/GenBank/DDBJ whole genome shotgun (WGS) entry which is preliminary data.</text>
</comment>
<evidence type="ECO:0000313" key="1">
    <source>
        <dbReference type="EMBL" id="MBB5157357.1"/>
    </source>
</evidence>
<name>A0A840QBP0_9PSEU</name>